<name>A0A2N9J8B7_FAGSY</name>
<keyword evidence="2" id="KW-0812">Transmembrane</keyword>
<feature type="transmembrane region" description="Helical" evidence="2">
    <location>
        <begin position="21"/>
        <end position="42"/>
    </location>
</feature>
<keyword evidence="2" id="KW-1133">Transmembrane helix</keyword>
<gene>
    <name evidence="3" type="ORF">FSB_LOCUS60980</name>
</gene>
<accession>A0A2N9J8B7</accession>
<feature type="transmembrane region" description="Helical" evidence="2">
    <location>
        <begin position="48"/>
        <end position="67"/>
    </location>
</feature>
<evidence type="ECO:0000256" key="1">
    <source>
        <dbReference type="SAM" id="MobiDB-lite"/>
    </source>
</evidence>
<keyword evidence="2" id="KW-0472">Membrane</keyword>
<sequence length="134" mass="14829">MMGPTTSVRGGSTHLISKRRGLGGYGVVDAGVFFGLGGYGVGLVTAWWLRRGLGGYGVVVTAWAWWLRRGGSARETHGSKIFFFSQQHHLKPPATTRRDPRMFSQIWTHRGQPPPRRDPRRGSLLRSVTTEATP</sequence>
<protein>
    <recommendedName>
        <fullName evidence="4">Transmembrane protein</fullName>
    </recommendedName>
</protein>
<reference evidence="3" key="1">
    <citation type="submission" date="2018-02" db="EMBL/GenBank/DDBJ databases">
        <authorList>
            <person name="Cohen D.B."/>
            <person name="Kent A.D."/>
        </authorList>
    </citation>
    <scope>NUCLEOTIDE SEQUENCE</scope>
</reference>
<feature type="region of interest" description="Disordered" evidence="1">
    <location>
        <begin position="91"/>
        <end position="134"/>
    </location>
</feature>
<evidence type="ECO:0008006" key="4">
    <source>
        <dbReference type="Google" id="ProtNLM"/>
    </source>
</evidence>
<evidence type="ECO:0000313" key="3">
    <source>
        <dbReference type="EMBL" id="SPD33098.1"/>
    </source>
</evidence>
<evidence type="ECO:0000256" key="2">
    <source>
        <dbReference type="SAM" id="Phobius"/>
    </source>
</evidence>
<dbReference type="AlphaFoldDB" id="A0A2N9J8B7"/>
<proteinExistence type="predicted"/>
<dbReference type="EMBL" id="OIVN01006437">
    <property type="protein sequence ID" value="SPD33098.1"/>
    <property type="molecule type" value="Genomic_DNA"/>
</dbReference>
<organism evidence="3">
    <name type="scientific">Fagus sylvatica</name>
    <name type="common">Beechnut</name>
    <dbReference type="NCBI Taxonomy" id="28930"/>
    <lineage>
        <taxon>Eukaryota</taxon>
        <taxon>Viridiplantae</taxon>
        <taxon>Streptophyta</taxon>
        <taxon>Embryophyta</taxon>
        <taxon>Tracheophyta</taxon>
        <taxon>Spermatophyta</taxon>
        <taxon>Magnoliopsida</taxon>
        <taxon>eudicotyledons</taxon>
        <taxon>Gunneridae</taxon>
        <taxon>Pentapetalae</taxon>
        <taxon>rosids</taxon>
        <taxon>fabids</taxon>
        <taxon>Fagales</taxon>
        <taxon>Fagaceae</taxon>
        <taxon>Fagus</taxon>
    </lineage>
</organism>